<dbReference type="KEGG" id="bdh:GV66_14830"/>
<dbReference type="Proteomes" id="UP000294834">
    <property type="component" value="Unassembled WGS sequence"/>
</dbReference>
<dbReference type="EMBL" id="CP126056">
    <property type="protein sequence ID" value="WHX11696.1"/>
    <property type="molecule type" value="Genomic_DNA"/>
</dbReference>
<sequence length="69" mass="8014">MKKQRKSGTAHYFFLVYIIKEEKISDARFGTPAYCIETTVKTGRIFKINELCRKEKWVLFSLSLSGHGI</sequence>
<dbReference type="EMBL" id="SLTX01000001">
    <property type="protein sequence ID" value="TDB07367.1"/>
    <property type="molecule type" value="Genomic_DNA"/>
</dbReference>
<evidence type="ECO:0000313" key="7">
    <source>
        <dbReference type="Proteomes" id="UP000500949"/>
    </source>
</evidence>
<accession>A0A0K2HLY1</accession>
<protein>
    <submittedName>
        <fullName evidence="2">Uncharacterized protein</fullName>
    </submittedName>
</protein>
<evidence type="ECO:0000313" key="4">
    <source>
        <dbReference type="EMBL" id="WHX11696.1"/>
    </source>
</evidence>
<dbReference type="AlphaFoldDB" id="A0A0K2HLY1"/>
<organism evidence="2 5">
    <name type="scientific">Phocaeicola dorei</name>
    <dbReference type="NCBI Taxonomy" id="357276"/>
    <lineage>
        <taxon>Bacteria</taxon>
        <taxon>Pseudomonadati</taxon>
        <taxon>Bacteroidota</taxon>
        <taxon>Bacteroidia</taxon>
        <taxon>Bacteroidales</taxon>
        <taxon>Bacteroidaceae</taxon>
        <taxon>Phocaeicola</taxon>
    </lineage>
</organism>
<reference evidence="2 5" key="1">
    <citation type="submission" date="2018-08" db="EMBL/GenBank/DDBJ databases">
        <title>A genome reference for cultivated species of the human gut microbiota.</title>
        <authorList>
            <person name="Zou Y."/>
            <person name="Xue W."/>
            <person name="Luo G."/>
        </authorList>
    </citation>
    <scope>NUCLEOTIDE SEQUENCE [LARGE SCALE GENOMIC DNA]</scope>
    <source>
        <strain evidence="2 5">AF14-1AC</strain>
    </source>
</reference>
<reference evidence="3 6" key="2">
    <citation type="journal article" date="2019" name="Nat. Microbiol.">
        <title>Genomic variation and strain-specific functional adaptation in the human gut microbiome during early life.</title>
        <authorList>
            <person name="Vatanen T."/>
            <person name="Plichta D.R."/>
            <person name="Somani J."/>
            <person name="Munch P.C."/>
            <person name="Arthur T.D."/>
            <person name="Hall A.B."/>
            <person name="Rudolf S."/>
            <person name="Oakeley E.J."/>
            <person name="Ke X."/>
            <person name="Young R.A."/>
            <person name="Haiser H.J."/>
            <person name="Kolde R."/>
            <person name="Yassour M."/>
            <person name="Luopajarvi K."/>
            <person name="Siljander H."/>
            <person name="Virtanen S.M."/>
            <person name="Ilonen J."/>
            <person name="Uibo R."/>
            <person name="Tillmann V."/>
            <person name="Mokurov S."/>
            <person name="Dorshakova N."/>
            <person name="Porter J.A."/>
            <person name="McHardy A.C."/>
            <person name="Lahdesmaki H."/>
            <person name="Vlamakis H."/>
            <person name="Huttenhower C."/>
            <person name="Knip M."/>
            <person name="Xavier R.J."/>
        </authorList>
    </citation>
    <scope>NUCLEOTIDE SEQUENCE [LARGE SCALE GENOMIC DNA]</scope>
    <source>
        <strain evidence="3 6">RJX1052</strain>
    </source>
</reference>
<evidence type="ECO:0000313" key="1">
    <source>
        <dbReference type="EMBL" id="QJR76376.1"/>
    </source>
</evidence>
<dbReference type="Proteomes" id="UP000500949">
    <property type="component" value="Chromosome"/>
</dbReference>
<name>A0A0K2HLY1_9BACT</name>
<dbReference type="EMBL" id="CP046176">
    <property type="protein sequence ID" value="QJR76376.1"/>
    <property type="molecule type" value="Genomic_DNA"/>
</dbReference>
<reference evidence="1 7" key="3">
    <citation type="submission" date="2019-11" db="EMBL/GenBank/DDBJ databases">
        <title>Complete genome sequence of Bacteroides dorei DSM 17855.</title>
        <authorList>
            <person name="Russell J.T."/>
        </authorList>
    </citation>
    <scope>NUCLEOTIDE SEQUENCE [LARGE SCALE GENOMIC DNA]</scope>
    <source>
        <strain evidence="1 7">DSM 17855</strain>
    </source>
</reference>
<dbReference type="GeneID" id="93446661"/>
<evidence type="ECO:0000313" key="5">
    <source>
        <dbReference type="Proteomes" id="UP000283678"/>
    </source>
</evidence>
<gene>
    <name evidence="2" type="ORF">DWW04_10735</name>
    <name evidence="3" type="ORF">E1J06_08055</name>
    <name evidence="1" type="ORF">GKD17_08205</name>
    <name evidence="4" type="ORF">QNN11_10960</name>
</gene>
<dbReference type="Proteomes" id="UP001177934">
    <property type="component" value="Chromosome"/>
</dbReference>
<proteinExistence type="predicted"/>
<dbReference type="RefSeq" id="WP_007838177.1">
    <property type="nucleotide sequence ID" value="NZ_CAXSLT010000008.1"/>
</dbReference>
<reference evidence="4" key="4">
    <citation type="journal article" date="2023" name="Nat. Commun.">
        <title>Identification of a novel Human Milk Oligosaccharides utilization cluster in the infant gut commensal Bacteroides dorei.</title>
        <authorList>
            <person name="Kijner S."/>
            <person name="Ennis D."/>
            <person name="Shmorak S."/>
            <person name="Florentin A."/>
            <person name="Yassour M."/>
        </authorList>
    </citation>
    <scope>NUCLEOTIDE SEQUENCE</scope>
    <source>
        <strain evidence="4">2</strain>
    </source>
</reference>
<evidence type="ECO:0000313" key="3">
    <source>
        <dbReference type="EMBL" id="TDB07367.1"/>
    </source>
</evidence>
<dbReference type="EMBL" id="QRZL01000009">
    <property type="protein sequence ID" value="RGV77140.1"/>
    <property type="molecule type" value="Genomic_DNA"/>
</dbReference>
<dbReference type="Proteomes" id="UP000283678">
    <property type="component" value="Unassembled WGS sequence"/>
</dbReference>
<evidence type="ECO:0000313" key="6">
    <source>
        <dbReference type="Proteomes" id="UP000294834"/>
    </source>
</evidence>
<evidence type="ECO:0000313" key="2">
    <source>
        <dbReference type="EMBL" id="RGV77140.1"/>
    </source>
</evidence>